<dbReference type="PROSITE" id="PS00973">
    <property type="entry name" value="USP_2"/>
    <property type="match status" value="1"/>
</dbReference>
<evidence type="ECO:0000313" key="4">
    <source>
        <dbReference type="Proteomes" id="UP000800094"/>
    </source>
</evidence>
<sequence length="2481" mass="283019">MSQRDHDLMESVAADDAISVPASPPPRDSMEDADPSLTRKRPRLDTGSKDNLVMSADTASPAAAAAQPSEQQVEMTIRSQPPSSSHAVDGAADANGTAAPAPSVPAEPEAAVPGTENGVAGEGDAPADSPPVIAIDDEDDDAEAMTDTIQFEYDAETYFQQFPFTQHCDYMQAVLNVAQHFQGSHPLDGTVLPQIAVWLDNFPRRPSQWQSFYLDKAVFWEEFYGLVNRVLLRRSPFGDQFCDDGQTEDDIFYNFFSAYLRLCARLAQVDAELLSSAPSDGSYPHAVLSHKHLRHMNTIFRQEKAPVFHLLSKEYGTDTHKLGIRLLFDFIKADGVKHLFRFADQACGKVSMTLQNWIANWASQILSNVGWILWDLPDADQLTNRQQYYRDLLQFFRRYNVDLQMPSKAVDTGVTKELIGYFTLLLFELCQWDEMLAAELVDEFLEFRDPDSPTSATSQDAESNTGRDAYRQNSNFFPALVSNAWKFKLLRKYVVKGRMELRVMSIGTMDNALVEIWREYNNTEQSINHPVMQYLADFLLHERVIDYIISVDSHPQLISRSGNIVGFLVVTHRYSDRQTDAIWNTVSNSPDPRVVSATMTMLRGIFSLMDAPDQLYLCTKLYELPIESYNLDILRFLRELTPKLQQRYLDWSMTDPKSRPWNVCIRVLQDTSPSKESTKLSNGLHQEAFQQLQMVSAFVSPDERHQIYRECATLISDRSKKATGSIRAICVLAFTAGFHDSDFFTDNSDVTRPLLEETCAFVREQQDIGYNTPQALALQYRLEFLSFLICRATEAIPVDLYQDIWDHLIGKYAQTNLLRDLAWSKFLDAAKSKPDNAFCKQLIAAYVPKLEPQYYTPGLFEFVAAYRFPTMRHVVKTEDGEKELLQIRGAELLWSMILSAPPDTIEDRAARLLAARYLEIDPDQGVTLEEVEAAHVALVDQCTQELLSAYKTLRNEPAKKPEDCDEMDIVLPDAVKQQNERRFGRTILFVKLLLMTIRTKPEFNRTSRSDSKVEPLEIELPYGDAIEIKYQSLNEKQSVLMGSENTLQDLYRRLCHATGFSKINLFAKGQRLNVAEKGNEKIAELDIAGYLLLVQKAPGSEMTQPVADRNGSCSVFEVTILNHFEELFACMDAEDYISEVLYDFLICFPFRERIAESVISGKASADNLFPPGRHFQAKYAALALQYKLREQLRRGALDDTFLANAVRLLDQALLNPALITDSMSGRTELYLAGVLVNVLLEFLKVERPRPEISSSYFSDEARLVGRLVKLLSVALKAEPDSGPIVFHSYATILEASLHSRGIWEAFTRNDAIAILHKELLLADRRKNLREHIAQAIASVCGGGLPSSSPLTEAETATRFWKIISSVLPEAVRYVGQSEQLFDLAELVFRKYDESSRDEASLRSYLATWSDLLLNYRHEEFVGRDETDFVVLGFTKLLLSCIPSLKSFKKPLNAGWLVEKIWHKFLFVPRIVDVDEQAEDLPLPVLESKTRKELYDLVLALAEDRNSYSKLLGLAQELGLDEGAMALKGFSIDRANEIRSSTGYVGLFNPRAICYMNSLLTQLFMNVNFRKFMLGLNIADAGASQRLLHETQTLFAQMQNSYRKSADPRAFAACVKVPEGVPIDINVQMDADEFYNLLFDQWEGQMLSPETKQQFRSFYGGRTVNQIKSKECEHVSERVESFFVVQCDVQGKANLHESLQAFVEGDVMEGDNKYKCESCGGKLVDAVKRTCLKDVPDNLIFHLKRFDFDLVELRRAKINDHFDFPTCIDVSPFKIDHLSDPSQPRQEDIFELVGVLVHQGTSENGHYYSYIRERPCPSGSMTHWVEFNDRDVDAFDHQSIPYHAFGGWYDEQFPRQLKQFSAYMLFYQRRSAIEKDHREYISSPHSGVAKVPVPPALDKNIHMDNESLIREYSLYDPHHTKFVRQVLTNLRMVNHGTCSEDHQQEGQALHVVLEHVCQTLFRVRTAENFDETIAQLRRTVLSCPTCCHISLKWLATQECGLFNMLLQCVHMKVRASIRAFLIDSLRFLREKDPASYGIESMDTDMDTGSLAPMDGILVDIAQRLRLVAEDSYIASRGWDDFYLTLCQLSNLGHIETAVLLNQGFLEFCLRVFCMHAVPGLRMREADLWRLVEKKKRIYNRMIEFIYTLLSKMDLQLAVVQDARRSDRLEKYDRNLLKFPLSREEKHYLHLWYEDNRAFAALDKMLEYFDPTKTEVFYPGEILKWMLQSKDARIQQLLYFTVYEGVYQLSPPFSDPYVRAALPYCAACPEANYVENVIEAVGKAATRLRDGGGEVYIRFFSGLLKTENEVVFEERSPDMFYDFCLILSRKMATPLLLYDDDGVRRATQNYLSDLFTKYKDDELATEETLKYKFKAIRTLAAEMIAKIAEEHQNTTSRAYMQPMIATCHLLVQLLYHLHQSEDTSMELFKQASDAAIIQSYQLEVSARIQQWPLDEGTPISTGEAYEHSDYGSESDEGPDLLDM</sequence>
<dbReference type="FunFam" id="3.90.70.10:FF:000136">
    <property type="entry name" value="Ubiquitin C-terminal hydrolase, putative"/>
    <property type="match status" value="1"/>
</dbReference>
<dbReference type="GO" id="GO:0004843">
    <property type="term" value="F:cysteine-type deubiquitinase activity"/>
    <property type="evidence" value="ECO:0007669"/>
    <property type="project" value="InterPro"/>
</dbReference>
<feature type="compositionally biased region" description="Low complexity" evidence="1">
    <location>
        <begin position="87"/>
        <end position="113"/>
    </location>
</feature>
<dbReference type="InterPro" id="IPR018200">
    <property type="entry name" value="USP_CS"/>
</dbReference>
<dbReference type="InterPro" id="IPR001394">
    <property type="entry name" value="Peptidase_C19_UCH"/>
</dbReference>
<evidence type="ECO:0000256" key="1">
    <source>
        <dbReference type="SAM" id="MobiDB-lite"/>
    </source>
</evidence>
<dbReference type="GO" id="GO:0016579">
    <property type="term" value="P:protein deubiquitination"/>
    <property type="evidence" value="ECO:0007669"/>
    <property type="project" value="InterPro"/>
</dbReference>
<dbReference type="PANTHER" id="PTHR24006">
    <property type="entry name" value="UBIQUITIN CARBOXYL-TERMINAL HYDROLASE"/>
    <property type="match status" value="1"/>
</dbReference>
<dbReference type="InterPro" id="IPR050164">
    <property type="entry name" value="Peptidase_C19"/>
</dbReference>
<dbReference type="EMBL" id="ML987196">
    <property type="protein sequence ID" value="KAF2248216.1"/>
    <property type="molecule type" value="Genomic_DNA"/>
</dbReference>
<feature type="region of interest" description="Disordered" evidence="1">
    <location>
        <begin position="2455"/>
        <end position="2481"/>
    </location>
</feature>
<dbReference type="SUPFAM" id="SSF54001">
    <property type="entry name" value="Cysteine proteinases"/>
    <property type="match status" value="1"/>
</dbReference>
<proteinExistence type="predicted"/>
<evidence type="ECO:0000259" key="2">
    <source>
        <dbReference type="PROSITE" id="PS50235"/>
    </source>
</evidence>
<dbReference type="PANTHER" id="PTHR24006:SF925">
    <property type="entry name" value="UBIQUITINYL HYDROLASE 1"/>
    <property type="match status" value="1"/>
</dbReference>
<name>A0A6A6ICS4_9PLEO</name>
<dbReference type="PROSITE" id="PS50235">
    <property type="entry name" value="USP_3"/>
    <property type="match status" value="1"/>
</dbReference>
<feature type="compositionally biased region" description="Acidic residues" evidence="1">
    <location>
        <begin position="2470"/>
        <end position="2481"/>
    </location>
</feature>
<dbReference type="Pfam" id="PF00443">
    <property type="entry name" value="UCH"/>
    <property type="match status" value="1"/>
</dbReference>
<evidence type="ECO:0000313" key="3">
    <source>
        <dbReference type="EMBL" id="KAF2248216.1"/>
    </source>
</evidence>
<dbReference type="Proteomes" id="UP000800094">
    <property type="component" value="Unassembled WGS sequence"/>
</dbReference>
<dbReference type="GeneID" id="54582515"/>
<dbReference type="Gene3D" id="3.90.70.10">
    <property type="entry name" value="Cysteine proteinases"/>
    <property type="match status" value="1"/>
</dbReference>
<dbReference type="GO" id="GO:0005634">
    <property type="term" value="C:nucleus"/>
    <property type="evidence" value="ECO:0007669"/>
    <property type="project" value="TreeGrafter"/>
</dbReference>
<dbReference type="InterPro" id="IPR028889">
    <property type="entry name" value="USP"/>
</dbReference>
<gene>
    <name evidence="3" type="ORF">BU26DRAFT_519946</name>
</gene>
<reference evidence="3" key="1">
    <citation type="journal article" date="2020" name="Stud. Mycol.">
        <title>101 Dothideomycetes genomes: a test case for predicting lifestyles and emergence of pathogens.</title>
        <authorList>
            <person name="Haridas S."/>
            <person name="Albert R."/>
            <person name="Binder M."/>
            <person name="Bloem J."/>
            <person name="Labutti K."/>
            <person name="Salamov A."/>
            <person name="Andreopoulos B."/>
            <person name="Baker S."/>
            <person name="Barry K."/>
            <person name="Bills G."/>
            <person name="Bluhm B."/>
            <person name="Cannon C."/>
            <person name="Castanera R."/>
            <person name="Culley D."/>
            <person name="Daum C."/>
            <person name="Ezra D."/>
            <person name="Gonzalez J."/>
            <person name="Henrissat B."/>
            <person name="Kuo A."/>
            <person name="Liang C."/>
            <person name="Lipzen A."/>
            <person name="Lutzoni F."/>
            <person name="Magnuson J."/>
            <person name="Mondo S."/>
            <person name="Nolan M."/>
            <person name="Ohm R."/>
            <person name="Pangilinan J."/>
            <person name="Park H.-J."/>
            <person name="Ramirez L."/>
            <person name="Alfaro M."/>
            <person name="Sun H."/>
            <person name="Tritt A."/>
            <person name="Yoshinaga Y."/>
            <person name="Zwiers L.-H."/>
            <person name="Turgeon B."/>
            <person name="Goodwin S."/>
            <person name="Spatafora J."/>
            <person name="Crous P."/>
            <person name="Grigoriev I."/>
        </authorList>
    </citation>
    <scope>NUCLEOTIDE SEQUENCE</scope>
    <source>
        <strain evidence="3">CBS 122368</strain>
    </source>
</reference>
<feature type="domain" description="USP" evidence="2">
    <location>
        <begin position="1544"/>
        <end position="1869"/>
    </location>
</feature>
<dbReference type="InterPro" id="IPR038765">
    <property type="entry name" value="Papain-like_cys_pep_sf"/>
</dbReference>
<organism evidence="3 4">
    <name type="scientific">Trematosphaeria pertusa</name>
    <dbReference type="NCBI Taxonomy" id="390896"/>
    <lineage>
        <taxon>Eukaryota</taxon>
        <taxon>Fungi</taxon>
        <taxon>Dikarya</taxon>
        <taxon>Ascomycota</taxon>
        <taxon>Pezizomycotina</taxon>
        <taxon>Dothideomycetes</taxon>
        <taxon>Pleosporomycetidae</taxon>
        <taxon>Pleosporales</taxon>
        <taxon>Massarineae</taxon>
        <taxon>Trematosphaeriaceae</taxon>
        <taxon>Trematosphaeria</taxon>
    </lineage>
</organism>
<dbReference type="Pfam" id="PF12030">
    <property type="entry name" value="DUF3517"/>
    <property type="match status" value="1"/>
</dbReference>
<feature type="compositionally biased region" description="Polar residues" evidence="1">
    <location>
        <begin position="452"/>
        <end position="469"/>
    </location>
</feature>
<dbReference type="GO" id="GO:0005829">
    <property type="term" value="C:cytosol"/>
    <property type="evidence" value="ECO:0007669"/>
    <property type="project" value="TreeGrafter"/>
</dbReference>
<protein>
    <recommendedName>
        <fullName evidence="2">USP domain-containing protein</fullName>
    </recommendedName>
</protein>
<feature type="compositionally biased region" description="Low complexity" evidence="1">
    <location>
        <begin position="55"/>
        <end position="72"/>
    </location>
</feature>
<dbReference type="OrthoDB" id="420187at2759"/>
<feature type="compositionally biased region" description="Polar residues" evidence="1">
    <location>
        <begin position="73"/>
        <end position="86"/>
    </location>
</feature>
<accession>A0A6A6ICS4</accession>
<dbReference type="RefSeq" id="XP_033683220.1">
    <property type="nucleotide sequence ID" value="XM_033829185.1"/>
</dbReference>
<keyword evidence="4" id="KW-1185">Reference proteome</keyword>
<feature type="region of interest" description="Disordered" evidence="1">
    <location>
        <begin position="1"/>
        <end position="135"/>
    </location>
</feature>
<dbReference type="InterPro" id="IPR021905">
    <property type="entry name" value="DUF3517"/>
</dbReference>
<feature type="region of interest" description="Disordered" evidence="1">
    <location>
        <begin position="450"/>
        <end position="469"/>
    </location>
</feature>